<dbReference type="Gene3D" id="3.40.50.300">
    <property type="entry name" value="P-loop containing nucleotide triphosphate hydrolases"/>
    <property type="match status" value="1"/>
</dbReference>
<sequence length="600" mass="67349">MARDPAAFLMQALEPFLQPSAGAVQDQVRSLVSKTVQVAEARARSGAEGERSRALESLRATQQELQAMQLELQATERNRAELAVLLEATIAASPAAHGRAAQLERSHWAAVRIQAQWRRCRARRRRGLWCRAHDPYDAIVCFDSLSSTIDADSLKISILRWAHSAFEIGQAQMEGVRIVAHMGLFDKGKTFLINQLYGKNLPSGKLHETSGLSIVYVPQLRFLVIDTKGLQAPVSYKKRGVEQLVDASQTEVFLFELVSRIAHYIVFVVNDFTWPEQRHVVQLHQKYVQSKRENQLIVLHNLRTTRSVREATELFCKQVASKYEGVDRGELGGLIFTVDESPRIHHIGLAEQGSPAGIKFNQKNRAHLLQLLDQLEGIGERSRSFASLLQENFAQLLPEFIYLESSTGERQDGSGLAVLCQLEPPSAAACGAGDLEPDEERDPTVYRSAGVLKLQIPDNSVAHMKTEGVFSEFCELVAQDVTFKPPPPNFYEQRLKDKLVRVVEFEVPGVWRKDIKFRKGNRGYSVSMVRAKDESLGRFGVCSRFPAPRIPTGEFVFDLFFDDGIWDLDGGREGVTHENGMLRIQLKQDLQGEIFSLDDL</sequence>
<dbReference type="PANTHER" id="PTHR34726">
    <property type="entry name" value="GBP DOMAIN-CONTAINING PROTEIN"/>
    <property type="match status" value="1"/>
</dbReference>
<feature type="coiled-coil region" evidence="1">
    <location>
        <begin position="51"/>
        <end position="85"/>
    </location>
</feature>
<accession>A0ABN9PQ48</accession>
<comment type="caution">
    <text evidence="2">The sequence shown here is derived from an EMBL/GenBank/DDBJ whole genome shotgun (WGS) entry which is preliminary data.</text>
</comment>
<dbReference type="EMBL" id="CAUYUJ010001036">
    <property type="protein sequence ID" value="CAK0793843.1"/>
    <property type="molecule type" value="Genomic_DNA"/>
</dbReference>
<dbReference type="SUPFAM" id="SSF52540">
    <property type="entry name" value="P-loop containing nucleoside triphosphate hydrolases"/>
    <property type="match status" value="1"/>
</dbReference>
<name>A0ABN9PQ48_9DINO</name>
<keyword evidence="3" id="KW-1185">Reference proteome</keyword>
<dbReference type="Proteomes" id="UP001189429">
    <property type="component" value="Unassembled WGS sequence"/>
</dbReference>
<proteinExistence type="predicted"/>
<evidence type="ECO:0000256" key="1">
    <source>
        <dbReference type="SAM" id="Coils"/>
    </source>
</evidence>
<organism evidence="2 3">
    <name type="scientific">Prorocentrum cordatum</name>
    <dbReference type="NCBI Taxonomy" id="2364126"/>
    <lineage>
        <taxon>Eukaryota</taxon>
        <taxon>Sar</taxon>
        <taxon>Alveolata</taxon>
        <taxon>Dinophyceae</taxon>
        <taxon>Prorocentrales</taxon>
        <taxon>Prorocentraceae</taxon>
        <taxon>Prorocentrum</taxon>
    </lineage>
</organism>
<evidence type="ECO:0000313" key="3">
    <source>
        <dbReference type="Proteomes" id="UP001189429"/>
    </source>
</evidence>
<reference evidence="2" key="1">
    <citation type="submission" date="2023-10" db="EMBL/GenBank/DDBJ databases">
        <authorList>
            <person name="Chen Y."/>
            <person name="Shah S."/>
            <person name="Dougan E. K."/>
            <person name="Thang M."/>
            <person name="Chan C."/>
        </authorList>
    </citation>
    <scope>NUCLEOTIDE SEQUENCE [LARGE SCALE GENOMIC DNA]</scope>
</reference>
<evidence type="ECO:0000313" key="2">
    <source>
        <dbReference type="EMBL" id="CAK0793843.1"/>
    </source>
</evidence>
<dbReference type="InterPro" id="IPR027417">
    <property type="entry name" value="P-loop_NTPase"/>
</dbReference>
<dbReference type="PANTHER" id="PTHR34726:SF3">
    <property type="entry name" value="GUANYLATE-BINDING PROTEIN N-TERMINAL DOMAIN-CONTAINING PROTEIN-RELATED"/>
    <property type="match status" value="1"/>
</dbReference>
<protein>
    <submittedName>
        <fullName evidence="2">Uncharacterized protein</fullName>
    </submittedName>
</protein>
<keyword evidence="1" id="KW-0175">Coiled coil</keyword>
<gene>
    <name evidence="2" type="ORF">PCOR1329_LOCUS3999</name>
</gene>